<keyword evidence="9" id="KW-1185">Reference proteome</keyword>
<dbReference type="PROSITE" id="PS50011">
    <property type="entry name" value="PROTEIN_KINASE_DOM"/>
    <property type="match status" value="1"/>
</dbReference>
<dbReference type="OrthoDB" id="1405469at2759"/>
<reference evidence="8 9" key="1">
    <citation type="submission" date="2015-12" db="EMBL/GenBank/DDBJ databases">
        <title>The genome of Folsomia candida.</title>
        <authorList>
            <person name="Faddeeva A."/>
            <person name="Derks M.F."/>
            <person name="Anvar Y."/>
            <person name="Smit S."/>
            <person name="Van Straalen N."/>
            <person name="Roelofs D."/>
        </authorList>
    </citation>
    <scope>NUCLEOTIDE SEQUENCE [LARGE SCALE GENOMIC DNA]</scope>
    <source>
        <strain evidence="8 9">VU population</strain>
        <tissue evidence="8">Whole body</tissue>
    </source>
</reference>
<dbReference type="GO" id="GO:0005634">
    <property type="term" value="C:nucleus"/>
    <property type="evidence" value="ECO:0007669"/>
    <property type="project" value="TreeGrafter"/>
</dbReference>
<evidence type="ECO:0000313" key="8">
    <source>
        <dbReference type="EMBL" id="OXA63783.1"/>
    </source>
</evidence>
<comment type="similarity">
    <text evidence="5">Belongs to the protein kinase superfamily. Ser/Thr protein kinase family. GCN2 subfamily.</text>
</comment>
<evidence type="ECO:0000256" key="5">
    <source>
        <dbReference type="ARBA" id="ARBA00037982"/>
    </source>
</evidence>
<dbReference type="SUPFAM" id="SSF56112">
    <property type="entry name" value="Protein kinase-like (PK-like)"/>
    <property type="match status" value="1"/>
</dbReference>
<dbReference type="InterPro" id="IPR000719">
    <property type="entry name" value="Prot_kinase_dom"/>
</dbReference>
<evidence type="ECO:0000259" key="7">
    <source>
        <dbReference type="PROSITE" id="PS50011"/>
    </source>
</evidence>
<keyword evidence="1" id="KW-0808">Transferase</keyword>
<dbReference type="GO" id="GO:0004672">
    <property type="term" value="F:protein kinase activity"/>
    <property type="evidence" value="ECO:0007669"/>
    <property type="project" value="InterPro"/>
</dbReference>
<dbReference type="SMART" id="SM00220">
    <property type="entry name" value="S_TKc"/>
    <property type="match status" value="1"/>
</dbReference>
<dbReference type="AlphaFoldDB" id="A0A226F1X4"/>
<dbReference type="InterPro" id="IPR011009">
    <property type="entry name" value="Kinase-like_dom_sf"/>
</dbReference>
<comment type="caution">
    <text evidence="8">The sequence shown here is derived from an EMBL/GenBank/DDBJ whole genome shotgun (WGS) entry which is preliminary data.</text>
</comment>
<evidence type="ECO:0000256" key="1">
    <source>
        <dbReference type="ARBA" id="ARBA00022679"/>
    </source>
</evidence>
<gene>
    <name evidence="8" type="ORF">Fcan01_01356</name>
</gene>
<dbReference type="EMBL" id="LNIX01000001">
    <property type="protein sequence ID" value="OXA63783.1"/>
    <property type="molecule type" value="Genomic_DNA"/>
</dbReference>
<feature type="domain" description="Protein kinase" evidence="7">
    <location>
        <begin position="921"/>
        <end position="1248"/>
    </location>
</feature>
<dbReference type="GO" id="GO:0005737">
    <property type="term" value="C:cytoplasm"/>
    <property type="evidence" value="ECO:0007669"/>
    <property type="project" value="TreeGrafter"/>
</dbReference>
<dbReference type="InterPro" id="IPR050339">
    <property type="entry name" value="CC_SR_Kinase"/>
</dbReference>
<evidence type="ECO:0000256" key="2">
    <source>
        <dbReference type="ARBA" id="ARBA00022741"/>
    </source>
</evidence>
<keyword evidence="3 8" id="KW-0418">Kinase</keyword>
<dbReference type="Pfam" id="PF00069">
    <property type="entry name" value="Pkinase"/>
    <property type="match status" value="2"/>
</dbReference>
<evidence type="ECO:0000256" key="3">
    <source>
        <dbReference type="ARBA" id="ARBA00022777"/>
    </source>
</evidence>
<evidence type="ECO:0000256" key="6">
    <source>
        <dbReference type="PROSITE-ProRule" id="PRU10141"/>
    </source>
</evidence>
<evidence type="ECO:0000313" key="9">
    <source>
        <dbReference type="Proteomes" id="UP000198287"/>
    </source>
</evidence>
<dbReference type="Gene3D" id="1.10.510.10">
    <property type="entry name" value="Transferase(Phosphotransferase) domain 1"/>
    <property type="match status" value="1"/>
</dbReference>
<protein>
    <submittedName>
        <fullName evidence="8">Interferon-induced, double-stranded RNA-activated protein kinase</fullName>
    </submittedName>
</protein>
<keyword evidence="4 6" id="KW-0067">ATP-binding</keyword>
<accession>A0A226F1X4</accession>
<evidence type="ECO:0000256" key="4">
    <source>
        <dbReference type="ARBA" id="ARBA00022840"/>
    </source>
</evidence>
<feature type="binding site" evidence="6">
    <location>
        <position position="951"/>
    </location>
    <ligand>
        <name>ATP</name>
        <dbReference type="ChEBI" id="CHEBI:30616"/>
    </ligand>
</feature>
<proteinExistence type="inferred from homology"/>
<dbReference type="InterPro" id="IPR008271">
    <property type="entry name" value="Ser/Thr_kinase_AS"/>
</dbReference>
<keyword evidence="2 6" id="KW-0547">Nucleotide-binding</keyword>
<dbReference type="PROSITE" id="PS00107">
    <property type="entry name" value="PROTEIN_KINASE_ATP"/>
    <property type="match status" value="1"/>
</dbReference>
<dbReference type="GO" id="GO:0005524">
    <property type="term" value="F:ATP binding"/>
    <property type="evidence" value="ECO:0007669"/>
    <property type="project" value="UniProtKB-UniRule"/>
</dbReference>
<dbReference type="InterPro" id="IPR017441">
    <property type="entry name" value="Protein_kinase_ATP_BS"/>
</dbReference>
<dbReference type="Gene3D" id="3.30.200.20">
    <property type="entry name" value="Phosphorylase Kinase, domain 1"/>
    <property type="match status" value="1"/>
</dbReference>
<sequence length="1273" mass="146557">MSQKTIKDASILIHKLLTTKVEKEIITNLLVDLVEIYQQNEISIGTVDHITGKDVLNLNKTEFTQGDFKSLIEYVIDKRQDKLRRLLIHLLNQSPYQNDDILFKIISTMEDSLFIQTDPSWRKIKSTKQDENSFTLNLKFKMEPEKKFRNYTWPDSYMDRYFVAITNFKNVEELEERLTNIKLYQGLCCIYGFRRKTNPQELRNLFLPNQLSTEDEVQNVTRFLDTLSCSTGQEILVTVSSYYKISLKNWFTQTYEKRRIPSEEQVRLQVQVFQVLFRELQSFLTKGVTQVNLLPKNFFLSKLKGKCFFPSAFGLPDDQVSFSDFERLFISENHSNVRYSIGILMLYALAACDKDEFVDLVKLIKSEETELNLDALYSFSPILSTSKSIRTLIRDIIHSTNSLLPNEELCKMLIDWDGLFRDFEHNSDERAKNSRWDFYDDGAHMKLLVAEVLATVIDETYADLTIQELPEHELAEVPWILPPLLYNSRTYFTAELTSKLYKSTEKHWDAQFTNLSYLGANNFGYLFQRRQTIPNTLSRSRIMLLIPKVSEEEILGKIRTRTYGKLNFSVNLSDFSYFYDHLHLKPMYSDQLREIITPDELDSLPAQLQKILNARICVECKSCVGVTGAELSEHAIYKNLSVIEIAKNIINDVRKLHMDGLLVPELIPDSIHFVTAHDKEGKEYCKLPLTYCDKTLISANEGANNPTTSASMTSNIHSMGMILIELLASSALDSYDADHWESNIARLSKQQIYLEHLDLLNEIENMITSNDKLRMTSEKLKHLDIPSISLNDKAEIFSVEQKDLHILGLLANDEVGVEVIKIMFKDLGELETNGELNCDKVIDLLLEMLDKIGRTEDFEEVQSSRGKFKTLRDILNGYLEGALFYSQLIFKHLLYECNLYNNETFREKLFTIIQKTWLAQFQAIEAIGSGAFGFVFKANSKEDDGVAYAMKIVIPSSEKEELYAVEEVKNMNSMKHPNIMGISEFVEENQFTEFEIRNLFSFPETIEISDSMIESDVSSTEESLAAVKKIIIRSKTSLVKGWIITMALAGSTLSNWLKDSMAERKEPNVKTGQKQLKIVRDLMRGMKYLQAKGIMHSDLKPDNILFSLNEREESKYSLPVQIGDLGLSRIFPNNSDVQQSGGIIPSKRGNTRYQAPEVRSGLEQYTLNSELYSIGLIILEVLNPIAPSNLTKMLHKLHKSVTNLAPNHQSAEDVEVEMLIHILLKMTKANPRERMSCDEFQRLDIDWIKLHNFKPCEVQRRIKQTLLLPDEGN</sequence>
<dbReference type="Proteomes" id="UP000198287">
    <property type="component" value="Unassembled WGS sequence"/>
</dbReference>
<name>A0A226F1X4_FOLCA</name>
<organism evidence="8 9">
    <name type="scientific">Folsomia candida</name>
    <name type="common">Springtail</name>
    <dbReference type="NCBI Taxonomy" id="158441"/>
    <lineage>
        <taxon>Eukaryota</taxon>
        <taxon>Metazoa</taxon>
        <taxon>Ecdysozoa</taxon>
        <taxon>Arthropoda</taxon>
        <taxon>Hexapoda</taxon>
        <taxon>Collembola</taxon>
        <taxon>Entomobryomorpha</taxon>
        <taxon>Isotomoidea</taxon>
        <taxon>Isotomidae</taxon>
        <taxon>Proisotominae</taxon>
        <taxon>Folsomia</taxon>
    </lineage>
</organism>
<dbReference type="PROSITE" id="PS00108">
    <property type="entry name" value="PROTEIN_KINASE_ST"/>
    <property type="match status" value="1"/>
</dbReference>
<dbReference type="PANTHER" id="PTHR11042">
    <property type="entry name" value="EUKARYOTIC TRANSLATION INITIATION FACTOR 2-ALPHA KINASE EIF2-ALPHA KINASE -RELATED"/>
    <property type="match status" value="1"/>
</dbReference>